<evidence type="ECO:0000313" key="6">
    <source>
        <dbReference type="Ensembl" id="ENSAPOP00000006984.1"/>
    </source>
</evidence>
<evidence type="ECO:0000256" key="2">
    <source>
        <dbReference type="ARBA" id="ARBA00022692"/>
    </source>
</evidence>
<dbReference type="Gene3D" id="2.60.40.10">
    <property type="entry name" value="Immunoglobulins"/>
    <property type="match status" value="1"/>
</dbReference>
<keyword evidence="4" id="KW-0732">Signal</keyword>
<comment type="subcellular location">
    <subcellularLocation>
        <location evidence="1">Membrane</location>
    </subcellularLocation>
</comment>
<evidence type="ECO:0000259" key="5">
    <source>
        <dbReference type="Pfam" id="PF07686"/>
    </source>
</evidence>
<evidence type="ECO:0000313" key="7">
    <source>
        <dbReference type="Proteomes" id="UP000257200"/>
    </source>
</evidence>
<feature type="chain" id="PRO_5018641191" description="Immunoglobulin V-set domain-containing protein" evidence="4">
    <location>
        <begin position="25"/>
        <end position="214"/>
    </location>
</feature>
<keyword evidence="3" id="KW-0472">Membrane</keyword>
<evidence type="ECO:0000256" key="4">
    <source>
        <dbReference type="SAM" id="SignalP"/>
    </source>
</evidence>
<dbReference type="InterPro" id="IPR013106">
    <property type="entry name" value="Ig_V-set"/>
</dbReference>
<dbReference type="Proteomes" id="UP000257200">
    <property type="component" value="Unplaced"/>
</dbReference>
<dbReference type="GeneTree" id="ENSGT01120000272389"/>
<feature type="signal peptide" evidence="4">
    <location>
        <begin position="1"/>
        <end position="24"/>
    </location>
</feature>
<dbReference type="AlphaFoldDB" id="A0A3Q1ESQ0"/>
<dbReference type="PANTHER" id="PTHR11860">
    <property type="entry name" value="POLYMERIC-IMMUNOGLOBULIN RECEPTOR"/>
    <property type="match status" value="1"/>
</dbReference>
<accession>A0A3Q1ESQ0</accession>
<keyword evidence="2" id="KW-0812">Transmembrane</keyword>
<dbReference type="InParanoid" id="A0A3Q1ESQ0"/>
<dbReference type="InterPro" id="IPR050671">
    <property type="entry name" value="CD300_family_receptors"/>
</dbReference>
<dbReference type="PANTHER" id="PTHR11860:SF118">
    <property type="entry name" value="CMRF35-LIKE MOLECULE 3-RELATED"/>
    <property type="match status" value="1"/>
</dbReference>
<sequence length="214" mass="24855">MWRSLFFHTAALCLEASKVLEVSGQTFDFRCEYPSSLQNCAKYFYRGDDKDSNNHLIRTEKHNQWERDGRFSLFDIRDNKRIKYFYMYINDLNEADSGTYWCGSGRTMQPDDYTKVHLSVGEYSNVLLQIEHILVRNSQQASGDPSEQMIIWRRPHTPSLLISCKHSLSHRVLQCCHHEMLEAESQQVHYTVSADISSLIHTVAVCMLTPLGIL</sequence>
<feature type="domain" description="Immunoglobulin V-set" evidence="5">
    <location>
        <begin position="17"/>
        <end position="120"/>
    </location>
</feature>
<dbReference type="Pfam" id="PF07686">
    <property type="entry name" value="V-set"/>
    <property type="match status" value="1"/>
</dbReference>
<dbReference type="STRING" id="80966.ENSAPOP00000006984"/>
<dbReference type="GO" id="GO:0005886">
    <property type="term" value="C:plasma membrane"/>
    <property type="evidence" value="ECO:0007669"/>
    <property type="project" value="TreeGrafter"/>
</dbReference>
<dbReference type="InterPro" id="IPR036179">
    <property type="entry name" value="Ig-like_dom_sf"/>
</dbReference>
<keyword evidence="7" id="KW-1185">Reference proteome</keyword>
<protein>
    <recommendedName>
        <fullName evidence="5">Immunoglobulin V-set domain-containing protein</fullName>
    </recommendedName>
</protein>
<evidence type="ECO:0000256" key="3">
    <source>
        <dbReference type="ARBA" id="ARBA00023136"/>
    </source>
</evidence>
<reference evidence="6" key="1">
    <citation type="submission" date="2025-08" db="UniProtKB">
        <authorList>
            <consortium name="Ensembl"/>
        </authorList>
    </citation>
    <scope>IDENTIFICATION</scope>
</reference>
<dbReference type="Ensembl" id="ENSAPOT00000005758.1">
    <property type="protein sequence ID" value="ENSAPOP00000006984.1"/>
    <property type="gene ID" value="ENSAPOG00000008851.1"/>
</dbReference>
<organism evidence="6 7">
    <name type="scientific">Acanthochromis polyacanthus</name>
    <name type="common">spiny chromis</name>
    <dbReference type="NCBI Taxonomy" id="80966"/>
    <lineage>
        <taxon>Eukaryota</taxon>
        <taxon>Metazoa</taxon>
        <taxon>Chordata</taxon>
        <taxon>Craniata</taxon>
        <taxon>Vertebrata</taxon>
        <taxon>Euteleostomi</taxon>
        <taxon>Actinopterygii</taxon>
        <taxon>Neopterygii</taxon>
        <taxon>Teleostei</taxon>
        <taxon>Neoteleostei</taxon>
        <taxon>Acanthomorphata</taxon>
        <taxon>Ovalentaria</taxon>
        <taxon>Pomacentridae</taxon>
        <taxon>Acanthochromis</taxon>
    </lineage>
</organism>
<name>A0A3Q1ESQ0_9TELE</name>
<proteinExistence type="predicted"/>
<evidence type="ECO:0000256" key="1">
    <source>
        <dbReference type="ARBA" id="ARBA00004370"/>
    </source>
</evidence>
<dbReference type="GO" id="GO:0004888">
    <property type="term" value="F:transmembrane signaling receptor activity"/>
    <property type="evidence" value="ECO:0007669"/>
    <property type="project" value="TreeGrafter"/>
</dbReference>
<reference evidence="6" key="2">
    <citation type="submission" date="2025-09" db="UniProtKB">
        <authorList>
            <consortium name="Ensembl"/>
        </authorList>
    </citation>
    <scope>IDENTIFICATION</scope>
</reference>
<dbReference type="InterPro" id="IPR013783">
    <property type="entry name" value="Ig-like_fold"/>
</dbReference>
<dbReference type="SUPFAM" id="SSF48726">
    <property type="entry name" value="Immunoglobulin"/>
    <property type="match status" value="1"/>
</dbReference>